<accession>A0A1F5L8D4</accession>
<gene>
    <name evidence="3" type="ORF">PENARI_c021G11590</name>
</gene>
<dbReference type="Gene3D" id="1.10.287.110">
    <property type="entry name" value="DnaJ domain"/>
    <property type="match status" value="1"/>
</dbReference>
<dbReference type="InterPro" id="IPR001623">
    <property type="entry name" value="DnaJ_domain"/>
</dbReference>
<feature type="compositionally biased region" description="Basic and acidic residues" evidence="1">
    <location>
        <begin position="276"/>
        <end position="291"/>
    </location>
</feature>
<dbReference type="GO" id="GO:0005737">
    <property type="term" value="C:cytoplasm"/>
    <property type="evidence" value="ECO:0007669"/>
    <property type="project" value="TreeGrafter"/>
</dbReference>
<dbReference type="SMART" id="SM00271">
    <property type="entry name" value="DnaJ"/>
    <property type="match status" value="1"/>
</dbReference>
<keyword evidence="4" id="KW-1185">Reference proteome</keyword>
<dbReference type="PANTHER" id="PTHR43096:SF10">
    <property type="entry name" value="CHAPERONE PROTEIN DNAJ A6, CHLOROPLASTIC"/>
    <property type="match status" value="1"/>
</dbReference>
<dbReference type="PRINTS" id="PR00625">
    <property type="entry name" value="JDOMAIN"/>
</dbReference>
<organism evidence="3 4">
    <name type="scientific">Penicillium arizonense</name>
    <dbReference type="NCBI Taxonomy" id="1835702"/>
    <lineage>
        <taxon>Eukaryota</taxon>
        <taxon>Fungi</taxon>
        <taxon>Dikarya</taxon>
        <taxon>Ascomycota</taxon>
        <taxon>Pezizomycotina</taxon>
        <taxon>Eurotiomycetes</taxon>
        <taxon>Eurotiomycetidae</taxon>
        <taxon>Eurotiales</taxon>
        <taxon>Aspergillaceae</taxon>
        <taxon>Penicillium</taxon>
    </lineage>
</organism>
<dbReference type="GO" id="GO:0051082">
    <property type="term" value="F:unfolded protein binding"/>
    <property type="evidence" value="ECO:0007669"/>
    <property type="project" value="TreeGrafter"/>
</dbReference>
<feature type="compositionally biased region" description="Basic and acidic residues" evidence="1">
    <location>
        <begin position="118"/>
        <end position="133"/>
    </location>
</feature>
<proteinExistence type="predicted"/>
<feature type="region of interest" description="Disordered" evidence="1">
    <location>
        <begin position="258"/>
        <end position="304"/>
    </location>
</feature>
<dbReference type="PANTHER" id="PTHR43096">
    <property type="entry name" value="DNAJ HOMOLOG 1, MITOCHONDRIAL-RELATED"/>
    <property type="match status" value="1"/>
</dbReference>
<dbReference type="Pfam" id="PF00226">
    <property type="entry name" value="DnaJ"/>
    <property type="match status" value="1"/>
</dbReference>
<reference evidence="3 4" key="1">
    <citation type="journal article" date="2016" name="Sci. Rep.">
        <title>Penicillium arizonense, a new, genome sequenced fungal species, reveals a high chemical diversity in secreted metabolites.</title>
        <authorList>
            <person name="Grijseels S."/>
            <person name="Nielsen J.C."/>
            <person name="Randelovic M."/>
            <person name="Nielsen J."/>
            <person name="Nielsen K.F."/>
            <person name="Workman M."/>
            <person name="Frisvad J.C."/>
        </authorList>
    </citation>
    <scope>NUCLEOTIDE SEQUENCE [LARGE SCALE GENOMIC DNA]</scope>
    <source>
        <strain evidence="3 4">CBS 141311</strain>
    </source>
</reference>
<dbReference type="SUPFAM" id="SSF46565">
    <property type="entry name" value="Chaperone J-domain"/>
    <property type="match status" value="1"/>
</dbReference>
<dbReference type="RefSeq" id="XP_022484935.1">
    <property type="nucleotide sequence ID" value="XM_022635283.1"/>
</dbReference>
<dbReference type="AlphaFoldDB" id="A0A1F5L8D4"/>
<dbReference type="OrthoDB" id="442087at2759"/>
<evidence type="ECO:0000256" key="1">
    <source>
        <dbReference type="SAM" id="MobiDB-lite"/>
    </source>
</evidence>
<evidence type="ECO:0000259" key="2">
    <source>
        <dbReference type="PROSITE" id="PS50076"/>
    </source>
</evidence>
<evidence type="ECO:0000313" key="4">
    <source>
        <dbReference type="Proteomes" id="UP000177622"/>
    </source>
</evidence>
<evidence type="ECO:0000313" key="3">
    <source>
        <dbReference type="EMBL" id="OGE49484.1"/>
    </source>
</evidence>
<feature type="region of interest" description="Disordered" evidence="1">
    <location>
        <begin position="75"/>
        <end position="153"/>
    </location>
</feature>
<protein>
    <recommendedName>
        <fullName evidence="2">J domain-containing protein</fullName>
    </recommendedName>
</protein>
<dbReference type="STRING" id="1835702.A0A1F5L8D4"/>
<dbReference type="PROSITE" id="PS50076">
    <property type="entry name" value="DNAJ_2"/>
    <property type="match status" value="1"/>
</dbReference>
<dbReference type="EMBL" id="LXJU01000021">
    <property type="protein sequence ID" value="OGE49484.1"/>
    <property type="molecule type" value="Genomic_DNA"/>
</dbReference>
<dbReference type="Proteomes" id="UP000177622">
    <property type="component" value="Unassembled WGS sequence"/>
</dbReference>
<name>A0A1F5L8D4_PENAI</name>
<dbReference type="CDD" id="cd06257">
    <property type="entry name" value="DnaJ"/>
    <property type="match status" value="1"/>
</dbReference>
<dbReference type="GO" id="GO:0042026">
    <property type="term" value="P:protein refolding"/>
    <property type="evidence" value="ECO:0007669"/>
    <property type="project" value="TreeGrafter"/>
</dbReference>
<feature type="domain" description="J" evidence="2">
    <location>
        <begin position="9"/>
        <end position="74"/>
    </location>
</feature>
<sequence length="497" mass="55879">MPIVNITIDSYAVLGVSRDADIKEINAVYKQLALKSHPDKTGGTDAATERFREIKDAVETLRDPVRRSQLDRSLNNPKWARCGSEGDETAEAYYGNPSSKKKGRNRGSNRNAAPSPDSSRHRNNFDARNDSDYMHSFGNSVHMDPNSAENKARRAQFKAEKDQWEREWQGIDPEMEKLRAGYYEEDMRSRRAGDLDDMAKEAGGGFDDDLFYSPRSDFNVFGTFEKELDAGTDKGRFRPADFVDSSDVEKEVGHILDMNEKDGKHPHWSKSSSRSTWHDSARHDSGRKATNEARPSFNSTDSFSHKRFASCHSTTSSVDKFSTQSHAANTANATENSVGNTFAGFSTPIDIFSPLLPIHNDSVDDPSNKDSYINTYLGNCEALKNLVPFFQQKVREHPEQYTADDLYGELNGVVLETYNGWLEGMRMSSRTANPPHTPRNPATCVHLGSWRKELNRAECDRCHLCKPLYVLTCPGCGLKACVRCKFTDAYFADKSTR</sequence>
<comment type="caution">
    <text evidence="3">The sequence shown here is derived from an EMBL/GenBank/DDBJ whole genome shotgun (WGS) entry which is preliminary data.</text>
</comment>
<dbReference type="GeneID" id="34580017"/>
<dbReference type="InterPro" id="IPR036869">
    <property type="entry name" value="J_dom_sf"/>
</dbReference>